<dbReference type="GeneID" id="56028478"/>
<reference evidence="1 2" key="1">
    <citation type="submission" date="2020-07" db="EMBL/GenBank/DDBJ databases">
        <title>Gai3-2, isolated from salt lake.</title>
        <authorList>
            <person name="Cui H."/>
            <person name="Shi X."/>
        </authorList>
    </citation>
    <scope>NUCLEOTIDE SEQUENCE [LARGE SCALE GENOMIC DNA]</scope>
    <source>
        <strain evidence="1 2">Gai3-2</strain>
    </source>
</reference>
<accession>A0A7D5L2P5</accession>
<dbReference type="EMBL" id="CP058529">
    <property type="protein sequence ID" value="QLG27223.1"/>
    <property type="molecule type" value="Genomic_DNA"/>
</dbReference>
<evidence type="ECO:0000313" key="1">
    <source>
        <dbReference type="EMBL" id="QLG27223.1"/>
    </source>
</evidence>
<keyword evidence="2" id="KW-1185">Reference proteome</keyword>
<proteinExistence type="predicted"/>
<dbReference type="RefSeq" id="WP_179168798.1">
    <property type="nucleotide sequence ID" value="NZ_CP058529.1"/>
</dbReference>
<dbReference type="AlphaFoldDB" id="A0A7D5L2P5"/>
<name>A0A7D5L2P5_9EURY</name>
<dbReference type="Proteomes" id="UP000509750">
    <property type="component" value="Chromosome"/>
</dbReference>
<sequence>MTGGLVFHVVCRECPTESLRQSAAEAETLATAHASDTDHSVAVERIE</sequence>
<protein>
    <submittedName>
        <fullName evidence="1">Uncharacterized protein</fullName>
    </submittedName>
</protein>
<dbReference type="KEGG" id="halg:HUG10_06555"/>
<organism evidence="1 2">
    <name type="scientific">Halorarum halophilum</name>
    <dbReference type="NCBI Taxonomy" id="2743090"/>
    <lineage>
        <taxon>Archaea</taxon>
        <taxon>Methanobacteriati</taxon>
        <taxon>Methanobacteriota</taxon>
        <taxon>Stenosarchaea group</taxon>
        <taxon>Halobacteria</taxon>
        <taxon>Halobacteriales</taxon>
        <taxon>Haloferacaceae</taxon>
        <taxon>Halorarum</taxon>
    </lineage>
</organism>
<evidence type="ECO:0000313" key="2">
    <source>
        <dbReference type="Proteomes" id="UP000509750"/>
    </source>
</evidence>
<gene>
    <name evidence="1" type="ORF">HUG10_06555</name>
</gene>